<dbReference type="CDD" id="cd06558">
    <property type="entry name" value="crotonase-like"/>
    <property type="match status" value="1"/>
</dbReference>
<dbReference type="Pfam" id="PF00378">
    <property type="entry name" value="ECH_1"/>
    <property type="match status" value="1"/>
</dbReference>
<evidence type="ECO:0000313" key="2">
    <source>
        <dbReference type="EMBL" id="MBI4596314.1"/>
    </source>
</evidence>
<evidence type="ECO:0000313" key="3">
    <source>
        <dbReference type="Proteomes" id="UP000772181"/>
    </source>
</evidence>
<dbReference type="PANTHER" id="PTHR43802:SF1">
    <property type="entry name" value="IP11341P-RELATED"/>
    <property type="match status" value="1"/>
</dbReference>
<dbReference type="AlphaFoldDB" id="A0A933GP60"/>
<accession>A0A933GP60</accession>
<gene>
    <name evidence="2" type="ORF">HY730_08070</name>
</gene>
<dbReference type="SUPFAM" id="SSF52096">
    <property type="entry name" value="ClpP/crotonase"/>
    <property type="match status" value="1"/>
</dbReference>
<organism evidence="2 3">
    <name type="scientific">Tectimicrobiota bacterium</name>
    <dbReference type="NCBI Taxonomy" id="2528274"/>
    <lineage>
        <taxon>Bacteria</taxon>
        <taxon>Pseudomonadati</taxon>
        <taxon>Nitrospinota/Tectimicrobiota group</taxon>
        <taxon>Candidatus Tectimicrobiota</taxon>
    </lineage>
</organism>
<sequence>MGKPVIAAVHGYCFTGSFELVMCADIIIAAESAVFADTHARFGIIPGGGQTQRLPRIVGPKKAKEILFTCEQIPAKEAERLGLVNKVVPDDKLEEAALEMAGKILKNIPEAISTMKYLINQGMKTDLEHGLNLEDQYHKGPIVPKGEGRTRIEALLKRK</sequence>
<dbReference type="GO" id="GO:0003824">
    <property type="term" value="F:catalytic activity"/>
    <property type="evidence" value="ECO:0007669"/>
    <property type="project" value="UniProtKB-ARBA"/>
</dbReference>
<dbReference type="EMBL" id="JACQWF010000356">
    <property type="protein sequence ID" value="MBI4596314.1"/>
    <property type="molecule type" value="Genomic_DNA"/>
</dbReference>
<reference evidence="2" key="1">
    <citation type="submission" date="2020-07" db="EMBL/GenBank/DDBJ databases">
        <title>Huge and variable diversity of episymbiotic CPR bacteria and DPANN archaea in groundwater ecosystems.</title>
        <authorList>
            <person name="He C.Y."/>
            <person name="Keren R."/>
            <person name="Whittaker M."/>
            <person name="Farag I.F."/>
            <person name="Doudna J."/>
            <person name="Cate J.H.D."/>
            <person name="Banfield J.F."/>
        </authorList>
    </citation>
    <scope>NUCLEOTIDE SEQUENCE</scope>
    <source>
        <strain evidence="2">NC_groundwater_1482_Ag_S-0.65um_47_24</strain>
    </source>
</reference>
<dbReference type="InterPro" id="IPR029045">
    <property type="entry name" value="ClpP/crotonase-like_dom_sf"/>
</dbReference>
<dbReference type="InterPro" id="IPR001753">
    <property type="entry name" value="Enoyl-CoA_hydra/iso"/>
</dbReference>
<evidence type="ECO:0000256" key="1">
    <source>
        <dbReference type="ARBA" id="ARBA00005254"/>
    </source>
</evidence>
<name>A0A933GP60_UNCTE</name>
<protein>
    <submittedName>
        <fullName evidence="2">Enoyl-CoA hydratase/isomerase family protein</fullName>
    </submittedName>
</protein>
<proteinExistence type="inferred from homology"/>
<dbReference type="Gene3D" id="3.90.226.10">
    <property type="entry name" value="2-enoyl-CoA Hydratase, Chain A, domain 1"/>
    <property type="match status" value="1"/>
</dbReference>
<comment type="similarity">
    <text evidence="1">Belongs to the enoyl-CoA hydratase/isomerase family.</text>
</comment>
<comment type="caution">
    <text evidence="2">The sequence shown here is derived from an EMBL/GenBank/DDBJ whole genome shotgun (WGS) entry which is preliminary data.</text>
</comment>
<dbReference type="PANTHER" id="PTHR43802">
    <property type="entry name" value="ENOYL-COA HYDRATASE"/>
    <property type="match status" value="1"/>
</dbReference>
<dbReference type="Proteomes" id="UP000772181">
    <property type="component" value="Unassembled WGS sequence"/>
</dbReference>